<comment type="caution">
    <text evidence="2">The sequence shown here is derived from an EMBL/GenBank/DDBJ whole genome shotgun (WGS) entry which is preliminary data.</text>
</comment>
<evidence type="ECO:0000313" key="3">
    <source>
        <dbReference type="Proteomes" id="UP000703269"/>
    </source>
</evidence>
<protein>
    <submittedName>
        <fullName evidence="2">Uncharacterized protein</fullName>
    </submittedName>
</protein>
<dbReference type="AlphaFoldDB" id="A0A9P3G261"/>
<feature type="region of interest" description="Disordered" evidence="1">
    <location>
        <begin position="71"/>
        <end position="93"/>
    </location>
</feature>
<evidence type="ECO:0000313" key="2">
    <source>
        <dbReference type="EMBL" id="GJE86747.1"/>
    </source>
</evidence>
<proteinExistence type="predicted"/>
<dbReference type="EMBL" id="BPQB01000004">
    <property type="protein sequence ID" value="GJE86747.1"/>
    <property type="molecule type" value="Genomic_DNA"/>
</dbReference>
<dbReference type="Proteomes" id="UP000703269">
    <property type="component" value="Unassembled WGS sequence"/>
</dbReference>
<name>A0A9P3G261_9APHY</name>
<reference evidence="2 3" key="1">
    <citation type="submission" date="2021-08" db="EMBL/GenBank/DDBJ databases">
        <title>Draft Genome Sequence of Phanerochaete sordida strain YK-624.</title>
        <authorList>
            <person name="Mori T."/>
            <person name="Dohra H."/>
            <person name="Suzuki T."/>
            <person name="Kawagishi H."/>
            <person name="Hirai H."/>
        </authorList>
    </citation>
    <scope>NUCLEOTIDE SEQUENCE [LARGE SCALE GENOMIC DNA]</scope>
    <source>
        <strain evidence="2 3">YK-624</strain>
    </source>
</reference>
<evidence type="ECO:0000256" key="1">
    <source>
        <dbReference type="SAM" id="MobiDB-lite"/>
    </source>
</evidence>
<organism evidence="2 3">
    <name type="scientific">Phanerochaete sordida</name>
    <dbReference type="NCBI Taxonomy" id="48140"/>
    <lineage>
        <taxon>Eukaryota</taxon>
        <taxon>Fungi</taxon>
        <taxon>Dikarya</taxon>
        <taxon>Basidiomycota</taxon>
        <taxon>Agaricomycotina</taxon>
        <taxon>Agaricomycetes</taxon>
        <taxon>Polyporales</taxon>
        <taxon>Phanerochaetaceae</taxon>
        <taxon>Phanerochaete</taxon>
    </lineage>
</organism>
<gene>
    <name evidence="2" type="ORF">PsYK624_028280</name>
</gene>
<sequence>MSSRPDPLPTNANIRRRLLYLLHSFLDIVIIPKSFSLRPARRRLFSRLITVAPISIPSWASRQLPDSFSGDAPSCLRPVPSHPSTRAHTVRPR</sequence>
<keyword evidence="3" id="KW-1185">Reference proteome</keyword>
<accession>A0A9P3G261</accession>